<proteinExistence type="inferred from homology"/>
<keyword evidence="2" id="KW-0479">Metal-binding</keyword>
<evidence type="ECO:0000313" key="4">
    <source>
        <dbReference type="Proteomes" id="UP001611162"/>
    </source>
</evidence>
<dbReference type="SUPFAM" id="SSF48264">
    <property type="entry name" value="Cytochrome P450"/>
    <property type="match status" value="1"/>
</dbReference>
<dbReference type="InterPro" id="IPR001128">
    <property type="entry name" value="Cyt_P450"/>
</dbReference>
<dbReference type="PROSITE" id="PS00086">
    <property type="entry name" value="CYTOCHROME_P450"/>
    <property type="match status" value="1"/>
</dbReference>
<keyword evidence="2" id="KW-0349">Heme</keyword>
<dbReference type="Proteomes" id="UP001611162">
    <property type="component" value="Unassembled WGS sequence"/>
</dbReference>
<dbReference type="InterPro" id="IPR002397">
    <property type="entry name" value="Cyt_P450_B"/>
</dbReference>
<dbReference type="Gene3D" id="1.10.630.10">
    <property type="entry name" value="Cytochrome P450"/>
    <property type="match status" value="1"/>
</dbReference>
<comment type="similarity">
    <text evidence="1 2">Belongs to the cytochrome P450 family.</text>
</comment>
<dbReference type="CDD" id="cd11029">
    <property type="entry name" value="CYP107-like"/>
    <property type="match status" value="1"/>
</dbReference>
<organism evidence="3 4">
    <name type="scientific">Streptomyces abikoensis</name>
    <dbReference type="NCBI Taxonomy" id="97398"/>
    <lineage>
        <taxon>Bacteria</taxon>
        <taxon>Bacillati</taxon>
        <taxon>Actinomycetota</taxon>
        <taxon>Actinomycetes</taxon>
        <taxon>Kitasatosporales</taxon>
        <taxon>Streptomycetaceae</taxon>
        <taxon>Streptomyces</taxon>
    </lineage>
</organism>
<keyword evidence="2" id="KW-0560">Oxidoreductase</keyword>
<dbReference type="PANTHER" id="PTHR46696">
    <property type="entry name" value="P450, PUTATIVE (EUROFUNG)-RELATED"/>
    <property type="match status" value="1"/>
</dbReference>
<protein>
    <submittedName>
        <fullName evidence="3">Cytochrome P450</fullName>
    </submittedName>
</protein>
<dbReference type="EMBL" id="JBIRRB010000001">
    <property type="protein sequence ID" value="MFI0909833.1"/>
    <property type="molecule type" value="Genomic_DNA"/>
</dbReference>
<dbReference type="Pfam" id="PF00067">
    <property type="entry name" value="p450"/>
    <property type="match status" value="1"/>
</dbReference>
<dbReference type="RefSeq" id="WP_397612222.1">
    <property type="nucleotide sequence ID" value="NZ_JBIRRB010000001.1"/>
</dbReference>
<reference evidence="3 4" key="1">
    <citation type="submission" date="2024-10" db="EMBL/GenBank/DDBJ databases">
        <title>The Natural Products Discovery Center: Release of the First 8490 Sequenced Strains for Exploring Actinobacteria Biosynthetic Diversity.</title>
        <authorList>
            <person name="Kalkreuter E."/>
            <person name="Kautsar S.A."/>
            <person name="Yang D."/>
            <person name="Bader C.D."/>
            <person name="Teijaro C.N."/>
            <person name="Fluegel L."/>
            <person name="Davis C.M."/>
            <person name="Simpson J.R."/>
            <person name="Lauterbach L."/>
            <person name="Steele A.D."/>
            <person name="Gui C."/>
            <person name="Meng S."/>
            <person name="Li G."/>
            <person name="Viehrig K."/>
            <person name="Ye F."/>
            <person name="Su P."/>
            <person name="Kiefer A.F."/>
            <person name="Nichols A."/>
            <person name="Cepeda A.J."/>
            <person name="Yan W."/>
            <person name="Fan B."/>
            <person name="Jiang Y."/>
            <person name="Adhikari A."/>
            <person name="Zheng C.-J."/>
            <person name="Schuster L."/>
            <person name="Cowan T.M."/>
            <person name="Smanski M.J."/>
            <person name="Chevrette M.G."/>
            <person name="De Carvalho L.P.S."/>
            <person name="Shen B."/>
        </authorList>
    </citation>
    <scope>NUCLEOTIDE SEQUENCE [LARGE SCALE GENOMIC DNA]</scope>
    <source>
        <strain evidence="3 4">NPDC020979</strain>
    </source>
</reference>
<name>A0ABW7T220_9ACTN</name>
<comment type="caution">
    <text evidence="3">The sequence shown here is derived from an EMBL/GenBank/DDBJ whole genome shotgun (WGS) entry which is preliminary data.</text>
</comment>
<evidence type="ECO:0000256" key="1">
    <source>
        <dbReference type="ARBA" id="ARBA00010617"/>
    </source>
</evidence>
<gene>
    <name evidence="3" type="ORF">ACH4TF_05165</name>
</gene>
<keyword evidence="2" id="KW-0408">Iron</keyword>
<keyword evidence="4" id="KW-1185">Reference proteome</keyword>
<evidence type="ECO:0000313" key="3">
    <source>
        <dbReference type="EMBL" id="MFI0909833.1"/>
    </source>
</evidence>
<keyword evidence="2" id="KW-0503">Monooxygenase</keyword>
<evidence type="ECO:0000256" key="2">
    <source>
        <dbReference type="RuleBase" id="RU000461"/>
    </source>
</evidence>
<dbReference type="InterPro" id="IPR017972">
    <property type="entry name" value="Cyt_P450_CS"/>
</dbReference>
<accession>A0ABW7T220</accession>
<sequence length="381" mass="41951">MKDIAVRQVTMSSGFRPWLIAGYDEARAALADQRFGKDSHRVAELLDQHSLHGSDSLFGQFLSHHMLNTDPPEHGRLRKLVNKAFTPRTVARLRPRIEEICDELLDAMAGRSYVDLMAAFAVPLPVKVICELLGVPHEDRALFGSWSNTLVSALPREVVNDASTRMSDYLRGLVKAKEDSPGDDILSALVHAREAGDQLTVDELVSMAFLLLAAGHETTMNLIGNGVLALLTHPHQLAVLRADPTAVPGAIEEFLRYDGPVNQATLRFTREPVEIGGVSIPEGEFVMINIDSANHDAGQFPEAEVLDIGRETGGHLAFGHGIHYCLGAPLARLEGQIAFTKLLERYERIDLALPVEQLEWRFSVVMRGLERLPVRLGPQSS</sequence>
<dbReference type="PRINTS" id="PR00359">
    <property type="entry name" value="BP450"/>
</dbReference>
<dbReference type="InterPro" id="IPR036396">
    <property type="entry name" value="Cyt_P450_sf"/>
</dbReference>
<dbReference type="PANTHER" id="PTHR46696:SF1">
    <property type="entry name" value="CYTOCHROME P450 YJIB-RELATED"/>
    <property type="match status" value="1"/>
</dbReference>